<evidence type="ECO:0000256" key="1">
    <source>
        <dbReference type="SAM" id="Phobius"/>
    </source>
</evidence>
<dbReference type="WBParaSite" id="ALUE_0001619901-mRNA-1">
    <property type="protein sequence ID" value="ALUE_0001619901-mRNA-1"/>
    <property type="gene ID" value="ALUE_0001619901"/>
</dbReference>
<accession>A0A0M3IDS8</accession>
<dbReference type="Proteomes" id="UP000036681">
    <property type="component" value="Unplaced"/>
</dbReference>
<keyword evidence="2" id="KW-1185">Reference proteome</keyword>
<protein>
    <submittedName>
        <fullName evidence="3">Small hydrophobic protein</fullName>
    </submittedName>
</protein>
<organism evidence="2 3">
    <name type="scientific">Ascaris lumbricoides</name>
    <name type="common">Giant roundworm</name>
    <dbReference type="NCBI Taxonomy" id="6252"/>
    <lineage>
        <taxon>Eukaryota</taxon>
        <taxon>Metazoa</taxon>
        <taxon>Ecdysozoa</taxon>
        <taxon>Nematoda</taxon>
        <taxon>Chromadorea</taxon>
        <taxon>Rhabditida</taxon>
        <taxon>Spirurina</taxon>
        <taxon>Ascaridomorpha</taxon>
        <taxon>Ascaridoidea</taxon>
        <taxon>Ascarididae</taxon>
        <taxon>Ascaris</taxon>
    </lineage>
</organism>
<name>A0A0M3IDS8_ASCLU</name>
<dbReference type="AlphaFoldDB" id="A0A0M3IDS8"/>
<proteinExistence type="predicted"/>
<evidence type="ECO:0000313" key="2">
    <source>
        <dbReference type="Proteomes" id="UP000036681"/>
    </source>
</evidence>
<keyword evidence="1" id="KW-0812">Transmembrane</keyword>
<feature type="transmembrane region" description="Helical" evidence="1">
    <location>
        <begin position="14"/>
        <end position="35"/>
    </location>
</feature>
<keyword evidence="1" id="KW-1133">Transmembrane helix</keyword>
<reference evidence="3" key="1">
    <citation type="submission" date="2017-02" db="UniProtKB">
        <authorList>
            <consortium name="WormBaseParasite"/>
        </authorList>
    </citation>
    <scope>IDENTIFICATION</scope>
</reference>
<keyword evidence="1" id="KW-0472">Membrane</keyword>
<evidence type="ECO:0000313" key="3">
    <source>
        <dbReference type="WBParaSite" id="ALUE_0001619901-mRNA-1"/>
    </source>
</evidence>
<sequence>MYSIPPFLHENLKATLYIICAVLIICVFCADFYLLRIARQFQRRTNSLNEANHHLQGKLRREHNNLRRLIRHLFNSNNRI</sequence>